<protein>
    <submittedName>
        <fullName evidence="1">Uncharacterized protein</fullName>
    </submittedName>
</protein>
<dbReference type="EMBL" id="BARV01002931">
    <property type="protein sequence ID" value="GAH97709.1"/>
    <property type="molecule type" value="Genomic_DNA"/>
</dbReference>
<accession>X1L5K0</accession>
<sequence>MINTNDGVANIQRQIRLTIDGEVLPPLQSVAEVGLEYYHLTGILRSTAGVLDKTAGGMKLLNVKFKNSLKVEMASSGALAGGKTIHSDVAYGAV</sequence>
<proteinExistence type="predicted"/>
<comment type="caution">
    <text evidence="1">The sequence shown here is derived from an EMBL/GenBank/DDBJ whole genome shotgun (WGS) entry which is preliminary data.</text>
</comment>
<gene>
    <name evidence="1" type="ORF">S06H3_07275</name>
</gene>
<reference evidence="1" key="1">
    <citation type="journal article" date="2014" name="Front. Microbiol.">
        <title>High frequency of phylogenetically diverse reductive dehalogenase-homologous genes in deep subseafloor sedimentary metagenomes.</title>
        <authorList>
            <person name="Kawai M."/>
            <person name="Futagami T."/>
            <person name="Toyoda A."/>
            <person name="Takaki Y."/>
            <person name="Nishi S."/>
            <person name="Hori S."/>
            <person name="Arai W."/>
            <person name="Tsubouchi T."/>
            <person name="Morono Y."/>
            <person name="Uchiyama I."/>
            <person name="Ito T."/>
            <person name="Fujiyama A."/>
            <person name="Inagaki F."/>
            <person name="Takami H."/>
        </authorList>
    </citation>
    <scope>NUCLEOTIDE SEQUENCE</scope>
    <source>
        <strain evidence="1">Expedition CK06-06</strain>
    </source>
</reference>
<organism evidence="1">
    <name type="scientific">marine sediment metagenome</name>
    <dbReference type="NCBI Taxonomy" id="412755"/>
    <lineage>
        <taxon>unclassified sequences</taxon>
        <taxon>metagenomes</taxon>
        <taxon>ecological metagenomes</taxon>
    </lineage>
</organism>
<dbReference type="AlphaFoldDB" id="X1L5K0"/>
<name>X1L5K0_9ZZZZ</name>
<evidence type="ECO:0000313" key="1">
    <source>
        <dbReference type="EMBL" id="GAH97709.1"/>
    </source>
</evidence>